<name>A0A7W5ZJV1_9BACT</name>
<evidence type="ECO:0000256" key="2">
    <source>
        <dbReference type="SAM" id="Phobius"/>
    </source>
</evidence>
<dbReference type="Proteomes" id="UP000541352">
    <property type="component" value="Unassembled WGS sequence"/>
</dbReference>
<feature type="compositionally biased region" description="Low complexity" evidence="1">
    <location>
        <begin position="46"/>
        <end position="58"/>
    </location>
</feature>
<feature type="region of interest" description="Disordered" evidence="1">
    <location>
        <begin position="46"/>
        <end position="149"/>
    </location>
</feature>
<reference evidence="3 4" key="1">
    <citation type="submission" date="2020-08" db="EMBL/GenBank/DDBJ databases">
        <title>Genomic Encyclopedia of Type Strains, Phase IV (KMG-IV): sequencing the most valuable type-strain genomes for metagenomic binning, comparative biology and taxonomic classification.</title>
        <authorList>
            <person name="Goeker M."/>
        </authorList>
    </citation>
    <scope>NUCLEOTIDE SEQUENCE [LARGE SCALE GENOMIC DNA]</scope>
    <source>
        <strain evidence="3 4">DSM 17976</strain>
    </source>
</reference>
<dbReference type="RefSeq" id="WP_183974280.1">
    <property type="nucleotide sequence ID" value="NZ_JACIBY010000005.1"/>
</dbReference>
<dbReference type="EMBL" id="JACIBY010000005">
    <property type="protein sequence ID" value="MBB3838642.1"/>
    <property type="molecule type" value="Genomic_DNA"/>
</dbReference>
<keyword evidence="2" id="KW-0812">Transmembrane</keyword>
<feature type="transmembrane region" description="Helical" evidence="2">
    <location>
        <begin position="20"/>
        <end position="37"/>
    </location>
</feature>
<comment type="caution">
    <text evidence="3">The sequence shown here is derived from an EMBL/GenBank/DDBJ whole genome shotgun (WGS) entry which is preliminary data.</text>
</comment>
<protein>
    <submittedName>
        <fullName evidence="3">Putative iron-regulated membrane protein</fullName>
    </submittedName>
</protein>
<feature type="compositionally biased region" description="Polar residues" evidence="1">
    <location>
        <begin position="59"/>
        <end position="68"/>
    </location>
</feature>
<feature type="compositionally biased region" description="Basic residues" evidence="1">
    <location>
        <begin position="114"/>
        <end position="124"/>
    </location>
</feature>
<proteinExistence type="predicted"/>
<keyword evidence="2" id="KW-1133">Transmembrane helix</keyword>
<organism evidence="3 4">
    <name type="scientific">Runella defluvii</name>
    <dbReference type="NCBI Taxonomy" id="370973"/>
    <lineage>
        <taxon>Bacteria</taxon>
        <taxon>Pseudomonadati</taxon>
        <taxon>Bacteroidota</taxon>
        <taxon>Cytophagia</taxon>
        <taxon>Cytophagales</taxon>
        <taxon>Spirosomataceae</taxon>
        <taxon>Runella</taxon>
    </lineage>
</organism>
<sequence>MEPQQERGFWSQLTTFSKVLIFLVVAGVLGGSAWYILKNGKEETAATTASADTVAVSDGASTSVSTDKVASDSKEPAKVEEKAQPNVSDVAVDEAPAAAKAAEPAKKVTTTAPKKAKATTKKSVTKKESAEPTKPKKKSKNNEDVEVDI</sequence>
<feature type="compositionally biased region" description="Basic and acidic residues" evidence="1">
    <location>
        <begin position="125"/>
        <end position="134"/>
    </location>
</feature>
<evidence type="ECO:0000313" key="3">
    <source>
        <dbReference type="EMBL" id="MBB3838642.1"/>
    </source>
</evidence>
<evidence type="ECO:0000313" key="4">
    <source>
        <dbReference type="Proteomes" id="UP000541352"/>
    </source>
</evidence>
<keyword evidence="4" id="KW-1185">Reference proteome</keyword>
<feature type="compositionally biased region" description="Low complexity" evidence="1">
    <location>
        <begin position="87"/>
        <end position="113"/>
    </location>
</feature>
<gene>
    <name evidence="3" type="ORF">FHS57_002648</name>
</gene>
<feature type="compositionally biased region" description="Basic and acidic residues" evidence="1">
    <location>
        <begin position="69"/>
        <end position="83"/>
    </location>
</feature>
<dbReference type="AlphaFoldDB" id="A0A7W5ZJV1"/>
<accession>A0A7W5ZJV1</accession>
<keyword evidence="2" id="KW-0472">Membrane</keyword>
<evidence type="ECO:0000256" key="1">
    <source>
        <dbReference type="SAM" id="MobiDB-lite"/>
    </source>
</evidence>